<feature type="compositionally biased region" description="Polar residues" evidence="1">
    <location>
        <begin position="41"/>
        <end position="64"/>
    </location>
</feature>
<feature type="domain" description="DUF3566" evidence="3">
    <location>
        <begin position="77"/>
        <end position="193"/>
    </location>
</feature>
<gene>
    <name evidence="4" type="ORF">GMA10_10730</name>
</gene>
<organism evidence="4 5">
    <name type="scientific">Rothia koreensis</name>
    <dbReference type="NCBI Taxonomy" id="592378"/>
    <lineage>
        <taxon>Bacteria</taxon>
        <taxon>Bacillati</taxon>
        <taxon>Actinomycetota</taxon>
        <taxon>Actinomycetes</taxon>
        <taxon>Micrococcales</taxon>
        <taxon>Micrococcaceae</taxon>
        <taxon>Rothia</taxon>
    </lineage>
</organism>
<feature type="transmembrane region" description="Helical" evidence="2">
    <location>
        <begin position="151"/>
        <end position="177"/>
    </location>
</feature>
<name>A0A7K1LKM9_9MICC</name>
<keyword evidence="5" id="KW-1185">Reference proteome</keyword>
<comment type="caution">
    <text evidence="4">The sequence shown here is derived from an EMBL/GenBank/DDBJ whole genome shotgun (WGS) entry which is preliminary data.</text>
</comment>
<protein>
    <submittedName>
        <fullName evidence="4">DUF3566 domain-containing protein</fullName>
    </submittedName>
</protein>
<evidence type="ECO:0000313" key="5">
    <source>
        <dbReference type="Proteomes" id="UP000462152"/>
    </source>
</evidence>
<evidence type="ECO:0000256" key="2">
    <source>
        <dbReference type="SAM" id="Phobius"/>
    </source>
</evidence>
<sequence>MSTNNPGNAAGKPSASASSSAQKPADNRRKPAAGSGRGDSVTASKSAPSNGPANGNKRQASSNGRPLVRPAPRSKVRRAHLTVAKVDLWSIAKLVFLLSVAVGIVVVVASVILWLVFDITGIFGGIDSVLSMLSSQGNAVSITDYLSLGQVALYATILSIVNVVLMTLLGVISAFLYNIAARLVGGVGVTLTDD</sequence>
<dbReference type="Pfam" id="PF12089">
    <property type="entry name" value="DUF3566"/>
    <property type="match status" value="1"/>
</dbReference>
<keyword evidence="2" id="KW-0472">Membrane</keyword>
<dbReference type="InterPro" id="IPR021949">
    <property type="entry name" value="DUF3566_TM"/>
</dbReference>
<evidence type="ECO:0000259" key="3">
    <source>
        <dbReference type="Pfam" id="PF12089"/>
    </source>
</evidence>
<evidence type="ECO:0000256" key="1">
    <source>
        <dbReference type="SAM" id="MobiDB-lite"/>
    </source>
</evidence>
<keyword evidence="2" id="KW-0812">Transmembrane</keyword>
<feature type="region of interest" description="Disordered" evidence="1">
    <location>
        <begin position="1"/>
        <end position="73"/>
    </location>
</feature>
<reference evidence="4 5" key="1">
    <citation type="submission" date="2019-12" db="EMBL/GenBank/DDBJ databases">
        <authorList>
            <person name="Li J."/>
            <person name="Shi Y."/>
            <person name="Xu G."/>
            <person name="Xiao D."/>
            <person name="Ran X."/>
        </authorList>
    </citation>
    <scope>NUCLEOTIDE SEQUENCE [LARGE SCALE GENOMIC DNA]</scope>
    <source>
        <strain evidence="4 5">JCM 15915</strain>
    </source>
</reference>
<feature type="compositionally biased region" description="Low complexity" evidence="1">
    <location>
        <begin position="9"/>
        <end position="24"/>
    </location>
</feature>
<dbReference type="EMBL" id="WOGT01000007">
    <property type="protein sequence ID" value="MUN55680.1"/>
    <property type="molecule type" value="Genomic_DNA"/>
</dbReference>
<dbReference type="RefSeq" id="WP_129315988.1">
    <property type="nucleotide sequence ID" value="NZ_JBITVH010000001.1"/>
</dbReference>
<dbReference type="Proteomes" id="UP000462152">
    <property type="component" value="Unassembled WGS sequence"/>
</dbReference>
<feature type="transmembrane region" description="Helical" evidence="2">
    <location>
        <begin position="94"/>
        <end position="117"/>
    </location>
</feature>
<evidence type="ECO:0000313" key="4">
    <source>
        <dbReference type="EMBL" id="MUN55680.1"/>
    </source>
</evidence>
<keyword evidence="2" id="KW-1133">Transmembrane helix</keyword>
<dbReference type="AlphaFoldDB" id="A0A7K1LKM9"/>
<accession>A0A7K1LKM9</accession>
<proteinExistence type="predicted"/>
<dbReference type="OrthoDB" id="3240216at2"/>